<organism evidence="4 5">
    <name type="scientific">Arthrobacter hankyongi</name>
    <dbReference type="NCBI Taxonomy" id="2904801"/>
    <lineage>
        <taxon>Bacteria</taxon>
        <taxon>Bacillati</taxon>
        <taxon>Actinomycetota</taxon>
        <taxon>Actinomycetes</taxon>
        <taxon>Micrococcales</taxon>
        <taxon>Micrococcaceae</taxon>
        <taxon>Arthrobacter</taxon>
    </lineage>
</organism>
<dbReference type="InterPro" id="IPR036661">
    <property type="entry name" value="Luciferase-like_sf"/>
</dbReference>
<evidence type="ECO:0000256" key="2">
    <source>
        <dbReference type="ARBA" id="ARBA00023033"/>
    </source>
</evidence>
<dbReference type="InterPro" id="IPR050766">
    <property type="entry name" value="Bact_Lucif_Oxidored"/>
</dbReference>
<dbReference type="Proteomes" id="UP001165368">
    <property type="component" value="Unassembled WGS sequence"/>
</dbReference>
<evidence type="ECO:0000256" key="1">
    <source>
        <dbReference type="ARBA" id="ARBA00023002"/>
    </source>
</evidence>
<dbReference type="PANTHER" id="PTHR30137">
    <property type="entry name" value="LUCIFERASE-LIKE MONOOXYGENASE"/>
    <property type="match status" value="1"/>
</dbReference>
<accession>A0ABS9L9X0</accession>
<dbReference type="InterPro" id="IPR011251">
    <property type="entry name" value="Luciferase-like_dom"/>
</dbReference>
<proteinExistence type="predicted"/>
<dbReference type="SUPFAM" id="SSF51679">
    <property type="entry name" value="Bacterial luciferase-like"/>
    <property type="match status" value="1"/>
</dbReference>
<sequence>MKFGVMHLFPADGDDRDVLLDTVDDIALADELGFDSAWLAEHHFSRYGLLGNPLMLGSLLAERTKRITLGTAVLVLPFHDPLRLAEDAALLDNLCGGRLRLGVGRGYQPKEFRGFGKLAEHNKELYQETVDILQLAWTQQTWSYHGKHYNYDDVEIYPRPYTAGGPPLIHACSSRDSYRARGLRGEPIISSPQFTPLSLMQKNFDSYKDALEESGHNIADFELPYMQQVWCGDGRGDLLAVSEAALAYYKQVGQVIPGSEEATERERKYYEAVRRNIDLLNLERTLTHGGNFGSVDQVVDTLGTLAEQLGITHYIGWFRIPSLDPGIARASMERFASDVIPQLRDTQRVSATATA</sequence>
<reference evidence="4" key="1">
    <citation type="submission" date="2022-01" db="EMBL/GenBank/DDBJ databases">
        <authorList>
            <person name="Jo J.-H."/>
            <person name="Im W.-T."/>
        </authorList>
    </citation>
    <scope>NUCLEOTIDE SEQUENCE</scope>
    <source>
        <strain evidence="4">I2-34</strain>
    </source>
</reference>
<evidence type="ECO:0000259" key="3">
    <source>
        <dbReference type="Pfam" id="PF00296"/>
    </source>
</evidence>
<protein>
    <submittedName>
        <fullName evidence="4">LLM class flavin-dependent oxidoreductase</fullName>
    </submittedName>
</protein>
<keyword evidence="5" id="KW-1185">Reference proteome</keyword>
<evidence type="ECO:0000313" key="5">
    <source>
        <dbReference type="Proteomes" id="UP001165368"/>
    </source>
</evidence>
<dbReference type="Gene3D" id="3.20.20.30">
    <property type="entry name" value="Luciferase-like domain"/>
    <property type="match status" value="1"/>
</dbReference>
<comment type="caution">
    <text evidence="4">The sequence shown here is derived from an EMBL/GenBank/DDBJ whole genome shotgun (WGS) entry which is preliminary data.</text>
</comment>
<keyword evidence="1" id="KW-0560">Oxidoreductase</keyword>
<evidence type="ECO:0000313" key="4">
    <source>
        <dbReference type="EMBL" id="MCG2623391.1"/>
    </source>
</evidence>
<dbReference type="RefSeq" id="WP_237822654.1">
    <property type="nucleotide sequence ID" value="NZ_JAKLTQ010000013.1"/>
</dbReference>
<dbReference type="PANTHER" id="PTHR30137:SF8">
    <property type="entry name" value="BLR5498 PROTEIN"/>
    <property type="match status" value="1"/>
</dbReference>
<gene>
    <name evidence="4" type="ORF">LVY72_15955</name>
</gene>
<feature type="domain" description="Luciferase-like" evidence="3">
    <location>
        <begin position="1"/>
        <end position="313"/>
    </location>
</feature>
<name>A0ABS9L9X0_9MICC</name>
<keyword evidence="2" id="KW-0503">Monooxygenase</keyword>
<dbReference type="EMBL" id="JAKLTQ010000013">
    <property type="protein sequence ID" value="MCG2623391.1"/>
    <property type="molecule type" value="Genomic_DNA"/>
</dbReference>
<dbReference type="Pfam" id="PF00296">
    <property type="entry name" value="Bac_luciferase"/>
    <property type="match status" value="1"/>
</dbReference>